<proteinExistence type="predicted"/>
<feature type="transmembrane region" description="Helical" evidence="1">
    <location>
        <begin position="72"/>
        <end position="90"/>
    </location>
</feature>
<gene>
    <name evidence="2" type="ORF">NOR_05710</name>
</gene>
<organism evidence="2 3">
    <name type="scientific">Metarhizium rileyi (strain RCEF 4871)</name>
    <name type="common">Nomuraea rileyi</name>
    <dbReference type="NCBI Taxonomy" id="1649241"/>
    <lineage>
        <taxon>Eukaryota</taxon>
        <taxon>Fungi</taxon>
        <taxon>Dikarya</taxon>
        <taxon>Ascomycota</taxon>
        <taxon>Pezizomycotina</taxon>
        <taxon>Sordariomycetes</taxon>
        <taxon>Hypocreomycetidae</taxon>
        <taxon>Hypocreales</taxon>
        <taxon>Clavicipitaceae</taxon>
        <taxon>Metarhizium</taxon>
    </lineage>
</organism>
<dbReference type="OrthoDB" id="10010954at2759"/>
<reference evidence="2 3" key="1">
    <citation type="journal article" date="2016" name="Genome Biol. Evol.">
        <title>Divergent and convergent evolution of fungal pathogenicity.</title>
        <authorList>
            <person name="Shang Y."/>
            <person name="Xiao G."/>
            <person name="Zheng P."/>
            <person name="Cen K."/>
            <person name="Zhan S."/>
            <person name="Wang C."/>
        </authorList>
    </citation>
    <scope>NUCLEOTIDE SEQUENCE [LARGE SCALE GENOMIC DNA]</scope>
    <source>
        <strain evidence="2 3">RCEF 4871</strain>
    </source>
</reference>
<sequence length="226" mass="24597">MNTQINNKIPAPGSHGAHLAQLVNQLVSQIAPFSSLIITIAACILAAIRIYLLDLVILRSFVNHHVAAGTKVFLIVLTAYPLLAILVGYGTPQTSFFLGSSTTLGDVLLVSSQIFTIMYIFELFYRDKISPVSFIHHVGAVIIAQSAIAMSINYDHESDAVYEFILCFTWGTFDVLAELWPQGQVELIAQDCHALFALAILCRPNMGSVDLLQTRQGSTVTACAGR</sequence>
<feature type="transmembrane region" description="Helical" evidence="1">
    <location>
        <begin position="30"/>
        <end position="52"/>
    </location>
</feature>
<keyword evidence="1" id="KW-1133">Transmembrane helix</keyword>
<keyword evidence="1" id="KW-0812">Transmembrane</keyword>
<feature type="transmembrane region" description="Helical" evidence="1">
    <location>
        <begin position="133"/>
        <end position="154"/>
    </location>
</feature>
<evidence type="ECO:0000313" key="2">
    <source>
        <dbReference type="EMBL" id="OAA40622.1"/>
    </source>
</evidence>
<protein>
    <submittedName>
        <fullName evidence="2">Uncharacterized protein</fullName>
    </submittedName>
</protein>
<feature type="transmembrane region" description="Helical" evidence="1">
    <location>
        <begin position="96"/>
        <end position="121"/>
    </location>
</feature>
<dbReference type="Proteomes" id="UP000243498">
    <property type="component" value="Unassembled WGS sequence"/>
</dbReference>
<keyword evidence="1" id="KW-0472">Membrane</keyword>
<evidence type="ECO:0000256" key="1">
    <source>
        <dbReference type="SAM" id="Phobius"/>
    </source>
</evidence>
<dbReference type="EMBL" id="AZHC01000018">
    <property type="protein sequence ID" value="OAA40622.1"/>
    <property type="molecule type" value="Genomic_DNA"/>
</dbReference>
<comment type="caution">
    <text evidence="2">The sequence shown here is derived from an EMBL/GenBank/DDBJ whole genome shotgun (WGS) entry which is preliminary data.</text>
</comment>
<name>A0A167C012_METRR</name>
<dbReference type="AlphaFoldDB" id="A0A167C012"/>
<accession>A0A167C012</accession>
<keyword evidence="3" id="KW-1185">Reference proteome</keyword>
<evidence type="ECO:0000313" key="3">
    <source>
        <dbReference type="Proteomes" id="UP000243498"/>
    </source>
</evidence>